<dbReference type="Pfam" id="PF03631">
    <property type="entry name" value="Virul_fac_BrkB"/>
    <property type="match status" value="1"/>
</dbReference>
<keyword evidence="2" id="KW-1003">Cell membrane</keyword>
<feature type="compositionally biased region" description="Basic and acidic residues" evidence="6">
    <location>
        <begin position="292"/>
        <end position="306"/>
    </location>
</feature>
<feature type="region of interest" description="Disordered" evidence="6">
    <location>
        <begin position="292"/>
        <end position="329"/>
    </location>
</feature>
<dbReference type="AlphaFoldDB" id="A0A1I3BRS9"/>
<evidence type="ECO:0000256" key="4">
    <source>
        <dbReference type="ARBA" id="ARBA00022989"/>
    </source>
</evidence>
<evidence type="ECO:0000313" key="9">
    <source>
        <dbReference type="Proteomes" id="UP000198668"/>
    </source>
</evidence>
<keyword evidence="9" id="KW-1185">Reference proteome</keyword>
<feature type="transmembrane region" description="Helical" evidence="7">
    <location>
        <begin position="37"/>
        <end position="59"/>
    </location>
</feature>
<protein>
    <submittedName>
        <fullName evidence="8">Membrane protein</fullName>
    </submittedName>
</protein>
<keyword evidence="4 7" id="KW-1133">Transmembrane helix</keyword>
<comment type="subcellular location">
    <subcellularLocation>
        <location evidence="1">Cell membrane</location>
        <topology evidence="1">Multi-pass membrane protein</topology>
    </subcellularLocation>
</comment>
<dbReference type="PANTHER" id="PTHR30213:SF0">
    <property type="entry name" value="UPF0761 MEMBRANE PROTEIN YIHY"/>
    <property type="match status" value="1"/>
</dbReference>
<dbReference type="OrthoDB" id="9775903at2"/>
<evidence type="ECO:0000256" key="3">
    <source>
        <dbReference type="ARBA" id="ARBA00022692"/>
    </source>
</evidence>
<sequence>MMEKLKNMSLYKKLEPLIEVIQSNWQRADVTSRAGELAYFSLLSLFPLILAAANIIPFLPISAGDILPYLKTALPPDIYNLLGPVLESYLSNTHGGILSIGLVTSLWSASKFFNILQDVMNEVYGVEEKENFILVRVVSLLVELAIVAVVGVVLFIFIFGQQIVQFVESLLHINLNFILQLLQLRWIILFILLILSFGLIYILLPDHHLSWKYAVPGAVFATVGWLVLSQGFSLYVSLAGGEAAGNATFGAFIVLMLWLYLSAIVVLLGGLLNSIVYEYRNHQTVAEHEIMLEEEKKDPHEKDPYQGRKKKKQRQKIRKVKTVAEQKES</sequence>
<accession>A0A1I3BRS9</accession>
<dbReference type="EMBL" id="FOQE01000009">
    <property type="protein sequence ID" value="SFH65018.1"/>
    <property type="molecule type" value="Genomic_DNA"/>
</dbReference>
<feature type="transmembrane region" description="Helical" evidence="7">
    <location>
        <begin position="211"/>
        <end position="228"/>
    </location>
</feature>
<dbReference type="NCBIfam" id="TIGR00765">
    <property type="entry name" value="yihY_not_rbn"/>
    <property type="match status" value="1"/>
</dbReference>
<keyword evidence="5 7" id="KW-0472">Membrane</keyword>
<feature type="transmembrane region" description="Helical" evidence="7">
    <location>
        <begin position="96"/>
        <end position="116"/>
    </location>
</feature>
<evidence type="ECO:0000256" key="6">
    <source>
        <dbReference type="SAM" id="MobiDB-lite"/>
    </source>
</evidence>
<feature type="transmembrane region" description="Helical" evidence="7">
    <location>
        <begin position="248"/>
        <end position="272"/>
    </location>
</feature>
<evidence type="ECO:0000313" key="8">
    <source>
        <dbReference type="EMBL" id="SFH65018.1"/>
    </source>
</evidence>
<keyword evidence="3 7" id="KW-0812">Transmembrane</keyword>
<dbReference type="PANTHER" id="PTHR30213">
    <property type="entry name" value="INNER MEMBRANE PROTEIN YHJD"/>
    <property type="match status" value="1"/>
</dbReference>
<dbReference type="Proteomes" id="UP000198668">
    <property type="component" value="Unassembled WGS sequence"/>
</dbReference>
<feature type="transmembrane region" description="Helical" evidence="7">
    <location>
        <begin position="184"/>
        <end position="204"/>
    </location>
</feature>
<feature type="compositionally biased region" description="Basic residues" evidence="6">
    <location>
        <begin position="307"/>
        <end position="321"/>
    </location>
</feature>
<feature type="transmembrane region" description="Helical" evidence="7">
    <location>
        <begin position="137"/>
        <end position="164"/>
    </location>
</feature>
<organism evidence="8 9">
    <name type="scientific">Pisciglobus halotolerans</name>
    <dbReference type="NCBI Taxonomy" id="745365"/>
    <lineage>
        <taxon>Bacteria</taxon>
        <taxon>Bacillati</taxon>
        <taxon>Bacillota</taxon>
        <taxon>Bacilli</taxon>
        <taxon>Lactobacillales</taxon>
        <taxon>Carnobacteriaceae</taxon>
    </lineage>
</organism>
<evidence type="ECO:0000256" key="7">
    <source>
        <dbReference type="SAM" id="Phobius"/>
    </source>
</evidence>
<reference evidence="8 9" key="1">
    <citation type="submission" date="2016-10" db="EMBL/GenBank/DDBJ databases">
        <authorList>
            <person name="de Groot N.N."/>
        </authorList>
    </citation>
    <scope>NUCLEOTIDE SEQUENCE [LARGE SCALE GENOMIC DNA]</scope>
    <source>
        <strain evidence="8 9">DSM 27630</strain>
    </source>
</reference>
<evidence type="ECO:0000256" key="2">
    <source>
        <dbReference type="ARBA" id="ARBA00022475"/>
    </source>
</evidence>
<name>A0A1I3BRS9_9LACT</name>
<dbReference type="InterPro" id="IPR017039">
    <property type="entry name" value="Virul_fac_BrkB"/>
</dbReference>
<evidence type="ECO:0000256" key="1">
    <source>
        <dbReference type="ARBA" id="ARBA00004651"/>
    </source>
</evidence>
<proteinExistence type="predicted"/>
<evidence type="ECO:0000256" key="5">
    <source>
        <dbReference type="ARBA" id="ARBA00023136"/>
    </source>
</evidence>
<gene>
    <name evidence="8" type="ORF">SAMN04489868_1095</name>
</gene>
<dbReference type="GO" id="GO:0005886">
    <property type="term" value="C:plasma membrane"/>
    <property type="evidence" value="ECO:0007669"/>
    <property type="project" value="UniProtKB-SubCell"/>
</dbReference>
<dbReference type="PIRSF" id="PIRSF035875">
    <property type="entry name" value="RNase_BN"/>
    <property type="match status" value="1"/>
</dbReference>